<dbReference type="InterPro" id="IPR001932">
    <property type="entry name" value="PPM-type_phosphatase-like_dom"/>
</dbReference>
<gene>
    <name evidence="3" type="ORF">SDC9_125260</name>
</gene>
<dbReference type="Gene3D" id="3.60.40.10">
    <property type="entry name" value="PPM-type phosphatase domain"/>
    <property type="match status" value="1"/>
</dbReference>
<sequence length="275" mass="29944">MKIKITLTNCEGGNYCAKNILPIINGLVKVPVSIANGGCRINPDTDECSIVIEETPKYHMTSYSAIKAKDGETSIGDSHSFAKNSDGTYLTIVSDGMGSGPEAGVESSLAVNLIEKFIENGFSEKTAINTVNSIMAMKFNEDEKFTTMDMNIVDLYTGETEFIKIGGVVSFIKRGEEVKVIKSNSLPFGILDSVDISSEKVKLKHGDIIVSISDGILDIDKNNVGSYSWLQEYLKYADTNPSALSRDILEKAMVLSGGKVWDDMTVLVSKLYSVY</sequence>
<dbReference type="SUPFAM" id="SSF81606">
    <property type="entry name" value="PP2C-like"/>
    <property type="match status" value="1"/>
</dbReference>
<organism evidence="3">
    <name type="scientific">bioreactor metagenome</name>
    <dbReference type="NCBI Taxonomy" id="1076179"/>
    <lineage>
        <taxon>unclassified sequences</taxon>
        <taxon>metagenomes</taxon>
        <taxon>ecological metagenomes</taxon>
    </lineage>
</organism>
<keyword evidence="1" id="KW-0378">Hydrolase</keyword>
<proteinExistence type="predicted"/>
<name>A0A645CMX6_9ZZZZ</name>
<dbReference type="SMART" id="SM00331">
    <property type="entry name" value="PP2C_SIG"/>
    <property type="match status" value="1"/>
</dbReference>
<dbReference type="PANTHER" id="PTHR43156">
    <property type="entry name" value="STAGE II SPORULATION PROTEIN E-RELATED"/>
    <property type="match status" value="1"/>
</dbReference>
<dbReference type="Pfam" id="PF07228">
    <property type="entry name" value="SpoIIE"/>
    <property type="match status" value="1"/>
</dbReference>
<dbReference type="GO" id="GO:0016791">
    <property type="term" value="F:phosphatase activity"/>
    <property type="evidence" value="ECO:0007669"/>
    <property type="project" value="TreeGrafter"/>
</dbReference>
<comment type="caution">
    <text evidence="3">The sequence shown here is derived from an EMBL/GenBank/DDBJ whole genome shotgun (WGS) entry which is preliminary data.</text>
</comment>
<evidence type="ECO:0000256" key="1">
    <source>
        <dbReference type="ARBA" id="ARBA00022801"/>
    </source>
</evidence>
<dbReference type="InterPro" id="IPR036457">
    <property type="entry name" value="PPM-type-like_dom_sf"/>
</dbReference>
<reference evidence="3" key="1">
    <citation type="submission" date="2019-08" db="EMBL/GenBank/DDBJ databases">
        <authorList>
            <person name="Kucharzyk K."/>
            <person name="Murdoch R.W."/>
            <person name="Higgins S."/>
            <person name="Loffler F."/>
        </authorList>
    </citation>
    <scope>NUCLEOTIDE SEQUENCE</scope>
</reference>
<evidence type="ECO:0000259" key="2">
    <source>
        <dbReference type="SMART" id="SM00331"/>
    </source>
</evidence>
<accession>A0A645CMX6</accession>
<protein>
    <recommendedName>
        <fullName evidence="2">PPM-type phosphatase domain-containing protein</fullName>
    </recommendedName>
</protein>
<dbReference type="AlphaFoldDB" id="A0A645CMX6"/>
<dbReference type="InterPro" id="IPR052016">
    <property type="entry name" value="Bact_Sigma-Reg"/>
</dbReference>
<dbReference type="EMBL" id="VSSQ01028509">
    <property type="protein sequence ID" value="MPM78249.1"/>
    <property type="molecule type" value="Genomic_DNA"/>
</dbReference>
<evidence type="ECO:0000313" key="3">
    <source>
        <dbReference type="EMBL" id="MPM78249.1"/>
    </source>
</evidence>
<feature type="domain" description="PPM-type phosphatase" evidence="2">
    <location>
        <begin position="59"/>
        <end position="271"/>
    </location>
</feature>
<dbReference type="PANTHER" id="PTHR43156:SF2">
    <property type="entry name" value="STAGE II SPORULATION PROTEIN E"/>
    <property type="match status" value="1"/>
</dbReference>